<evidence type="ECO:0000313" key="3">
    <source>
        <dbReference type="EMBL" id="VDP77423.1"/>
    </source>
</evidence>
<sequence length="398" mass="41713">MCYISSTTVPTCGPETVTQSSHRYLNSVGSTSLIPIKLGTANLPMSGAPTSHPIGMYLGMVQTPVLPNVSGLVSKPTIYLTPSVLSLTQATDLLCQTVPTVASAGAATTPTVSITNPTGASVTDPGQLFAQSNSFGPESQTVPASGSFHSGQNALQSTQLSCTPSDHLSSGELPSLSQIENMWLRIRELRRTLAKARESAASSIAEGAESGQVAAEIKQLESEHERLATLFRLVIIERIDALESQDSGVYTSSSDGLNANPSSSSADLQLELNLMCSYLRKLGGGTVTLENGPTSCFRVRRASSPLLDAKADTGYNHLTRAPSCISGPIHVTISGPLTSTPRVVPFLSHGSPSGDEAFLSGSWLNGTHTAPLSRNRSSPMQHHLSGEGIQMDDLLTPG</sequence>
<feature type="compositionally biased region" description="Polar residues" evidence="1">
    <location>
        <begin position="369"/>
        <end position="380"/>
    </location>
</feature>
<accession>A0A183AGM2</accession>
<dbReference type="PROSITE" id="PS50835">
    <property type="entry name" value="IG_LIKE"/>
    <property type="match status" value="1"/>
</dbReference>
<reference evidence="3 4" key="2">
    <citation type="submission" date="2018-11" db="EMBL/GenBank/DDBJ databases">
        <authorList>
            <consortium name="Pathogen Informatics"/>
        </authorList>
    </citation>
    <scope>NUCLEOTIDE SEQUENCE [LARGE SCALE GENOMIC DNA]</scope>
    <source>
        <strain evidence="3 4">Egypt</strain>
    </source>
</reference>
<evidence type="ECO:0000256" key="1">
    <source>
        <dbReference type="SAM" id="MobiDB-lite"/>
    </source>
</evidence>
<reference evidence="5" key="1">
    <citation type="submission" date="2016-06" db="UniProtKB">
        <authorList>
            <consortium name="WormBaseParasite"/>
        </authorList>
    </citation>
    <scope>IDENTIFICATION</scope>
</reference>
<dbReference type="AlphaFoldDB" id="A0A183AGM2"/>
<dbReference type="WBParaSite" id="ECPE_0000612001-mRNA-1">
    <property type="protein sequence ID" value="ECPE_0000612001-mRNA-1"/>
    <property type="gene ID" value="ECPE_0000612001"/>
</dbReference>
<evidence type="ECO:0000259" key="2">
    <source>
        <dbReference type="PROSITE" id="PS50835"/>
    </source>
</evidence>
<dbReference type="Proteomes" id="UP000272942">
    <property type="component" value="Unassembled WGS sequence"/>
</dbReference>
<dbReference type="EMBL" id="UZAN01043038">
    <property type="protein sequence ID" value="VDP77423.1"/>
    <property type="molecule type" value="Genomic_DNA"/>
</dbReference>
<keyword evidence="4" id="KW-1185">Reference proteome</keyword>
<evidence type="ECO:0000313" key="5">
    <source>
        <dbReference type="WBParaSite" id="ECPE_0000612001-mRNA-1"/>
    </source>
</evidence>
<gene>
    <name evidence="3" type="ORF">ECPE_LOCUS6107</name>
</gene>
<proteinExistence type="predicted"/>
<organism evidence="5">
    <name type="scientific">Echinostoma caproni</name>
    <dbReference type="NCBI Taxonomy" id="27848"/>
    <lineage>
        <taxon>Eukaryota</taxon>
        <taxon>Metazoa</taxon>
        <taxon>Spiralia</taxon>
        <taxon>Lophotrochozoa</taxon>
        <taxon>Platyhelminthes</taxon>
        <taxon>Trematoda</taxon>
        <taxon>Digenea</taxon>
        <taxon>Plagiorchiida</taxon>
        <taxon>Echinostomata</taxon>
        <taxon>Echinostomatoidea</taxon>
        <taxon>Echinostomatidae</taxon>
        <taxon>Echinostoma</taxon>
    </lineage>
</organism>
<feature type="region of interest" description="Disordered" evidence="1">
    <location>
        <begin position="136"/>
        <end position="171"/>
    </location>
</feature>
<feature type="compositionally biased region" description="Polar residues" evidence="1">
    <location>
        <begin position="136"/>
        <end position="168"/>
    </location>
</feature>
<feature type="domain" description="Ig-like" evidence="2">
    <location>
        <begin position="137"/>
        <end position="269"/>
    </location>
</feature>
<evidence type="ECO:0000313" key="4">
    <source>
        <dbReference type="Proteomes" id="UP000272942"/>
    </source>
</evidence>
<protein>
    <submittedName>
        <fullName evidence="5">Ig-like domain-containing protein</fullName>
    </submittedName>
</protein>
<feature type="region of interest" description="Disordered" evidence="1">
    <location>
        <begin position="369"/>
        <end position="398"/>
    </location>
</feature>
<dbReference type="OrthoDB" id="197676at2759"/>
<name>A0A183AGM2_9TREM</name>
<dbReference type="InterPro" id="IPR007110">
    <property type="entry name" value="Ig-like_dom"/>
</dbReference>